<evidence type="ECO:0000256" key="19">
    <source>
        <dbReference type="ARBA" id="ARBA00029351"/>
    </source>
</evidence>
<comment type="miscellaneous">
    <text evidence="21">The Rieske protein is a high potential 2Fe-2S protein.</text>
</comment>
<keyword evidence="12 21" id="KW-0249">Electron transport</keyword>
<dbReference type="InterPro" id="IPR005805">
    <property type="entry name" value="Rieske_Fe-S_prot_C"/>
</dbReference>
<dbReference type="SUPFAM" id="SSF50022">
    <property type="entry name" value="ISP domain"/>
    <property type="match status" value="1"/>
</dbReference>
<accession>A0A8T9BNG7</accession>
<dbReference type="OrthoDB" id="1637982at2759"/>
<evidence type="ECO:0000256" key="16">
    <source>
        <dbReference type="ARBA" id="ARBA00023128"/>
    </source>
</evidence>
<evidence type="ECO:0000256" key="5">
    <source>
        <dbReference type="ARBA" id="ARBA00022660"/>
    </source>
</evidence>
<dbReference type="Pfam" id="PF00355">
    <property type="entry name" value="Rieske"/>
    <property type="match status" value="1"/>
</dbReference>
<evidence type="ECO:0000256" key="18">
    <source>
        <dbReference type="ARBA" id="ARBA00023157"/>
    </source>
</evidence>
<evidence type="ECO:0000256" key="4">
    <source>
        <dbReference type="ARBA" id="ARBA00022448"/>
    </source>
</evidence>
<dbReference type="GO" id="GO:0005743">
    <property type="term" value="C:mitochondrial inner membrane"/>
    <property type="evidence" value="ECO:0007669"/>
    <property type="project" value="UniProtKB-SubCell"/>
</dbReference>
<dbReference type="PRINTS" id="PR00162">
    <property type="entry name" value="RIESKE"/>
</dbReference>
<dbReference type="EC" id="7.1.1.8" evidence="3 21"/>
<keyword evidence="11" id="KW-1278">Translocase</keyword>
<evidence type="ECO:0000256" key="7">
    <source>
        <dbReference type="ARBA" id="ARBA00022714"/>
    </source>
</evidence>
<evidence type="ECO:0000256" key="11">
    <source>
        <dbReference type="ARBA" id="ARBA00022967"/>
    </source>
</evidence>
<evidence type="ECO:0000313" key="25">
    <source>
        <dbReference type="Proteomes" id="UP000469559"/>
    </source>
</evidence>
<dbReference type="SUPFAM" id="SSF81502">
    <property type="entry name" value="ISP transmembrane anchor"/>
    <property type="match status" value="1"/>
</dbReference>
<dbReference type="FunFam" id="2.102.10.10:FF:000001">
    <property type="entry name" value="Cytochrome b-c1 complex subunit Rieske, mitochondrial"/>
    <property type="match status" value="1"/>
</dbReference>
<keyword evidence="15" id="KW-0411">Iron-sulfur</keyword>
<keyword evidence="5 22" id="KW-0679">Respiratory chain</keyword>
<keyword evidence="7" id="KW-0001">2Fe-2S</keyword>
<comment type="cofactor">
    <cofactor evidence="21">
        <name>[2Fe-2S] cluster</name>
        <dbReference type="ChEBI" id="CHEBI:190135"/>
    </cofactor>
    <text evidence="21">Binds 1 [2Fe-2S] cluster per subunit.</text>
</comment>
<keyword evidence="25" id="KW-1185">Reference proteome</keyword>
<keyword evidence="17" id="KW-0472">Membrane</keyword>
<evidence type="ECO:0000256" key="21">
    <source>
        <dbReference type="RuleBase" id="RU004494"/>
    </source>
</evidence>
<name>A0A8T9BNG7_9HELO</name>
<evidence type="ECO:0000256" key="22">
    <source>
        <dbReference type="RuleBase" id="RU004495"/>
    </source>
</evidence>
<evidence type="ECO:0000256" key="3">
    <source>
        <dbReference type="ARBA" id="ARBA00012951"/>
    </source>
</evidence>
<evidence type="ECO:0000256" key="12">
    <source>
        <dbReference type="ARBA" id="ARBA00022982"/>
    </source>
</evidence>
<evidence type="ECO:0000256" key="2">
    <source>
        <dbReference type="ARBA" id="ARBA00010651"/>
    </source>
</evidence>
<proteinExistence type="inferred from homology"/>
<comment type="subcellular location">
    <subcellularLocation>
        <location evidence="1">Mitochondrion inner membrane</location>
        <topology evidence="1">Single-pass membrane protein</topology>
    </subcellularLocation>
</comment>
<evidence type="ECO:0000256" key="14">
    <source>
        <dbReference type="ARBA" id="ARBA00023004"/>
    </source>
</evidence>
<evidence type="ECO:0000313" key="24">
    <source>
        <dbReference type="EMBL" id="TVY21285.1"/>
    </source>
</evidence>
<keyword evidence="4 21" id="KW-0813">Transport</keyword>
<gene>
    <name evidence="24" type="ORF">LARI1_G000443</name>
</gene>
<comment type="catalytic activity">
    <reaction evidence="19 21">
        <text>a quinol + 2 Fe(III)-[cytochrome c](out) = a quinone + 2 Fe(II)-[cytochrome c](out) + 2 H(+)(out)</text>
        <dbReference type="Rhea" id="RHEA:11484"/>
        <dbReference type="Rhea" id="RHEA-COMP:10350"/>
        <dbReference type="Rhea" id="RHEA-COMP:14399"/>
        <dbReference type="ChEBI" id="CHEBI:15378"/>
        <dbReference type="ChEBI" id="CHEBI:24646"/>
        <dbReference type="ChEBI" id="CHEBI:29033"/>
        <dbReference type="ChEBI" id="CHEBI:29034"/>
        <dbReference type="ChEBI" id="CHEBI:132124"/>
        <dbReference type="EC" id="7.1.1.8"/>
    </reaction>
</comment>
<evidence type="ECO:0000256" key="1">
    <source>
        <dbReference type="ARBA" id="ARBA00004434"/>
    </source>
</evidence>
<evidence type="ECO:0000256" key="10">
    <source>
        <dbReference type="ARBA" id="ARBA00022946"/>
    </source>
</evidence>
<dbReference type="NCBIfam" id="TIGR01416">
    <property type="entry name" value="Rieske_proteo"/>
    <property type="match status" value="1"/>
</dbReference>
<keyword evidence="9" id="KW-0999">Mitochondrion inner membrane</keyword>
<evidence type="ECO:0000256" key="9">
    <source>
        <dbReference type="ARBA" id="ARBA00022792"/>
    </source>
</evidence>
<keyword evidence="6" id="KW-0812">Transmembrane</keyword>
<dbReference type="InterPro" id="IPR004192">
    <property type="entry name" value="Rieske_TM"/>
</dbReference>
<dbReference type="Proteomes" id="UP000469559">
    <property type="component" value="Unassembled WGS sequence"/>
</dbReference>
<reference evidence="24 25" key="1">
    <citation type="submission" date="2018-05" db="EMBL/GenBank/DDBJ databases">
        <title>Whole genome sequencing for identification of molecular markers to develop diagnostic detection tools for the regulated plant pathogen Lachnellula willkommii.</title>
        <authorList>
            <person name="Giroux E."/>
            <person name="Bilodeau G."/>
        </authorList>
    </citation>
    <scope>NUCLEOTIDE SEQUENCE [LARGE SCALE GENOMIC DNA]</scope>
    <source>
        <strain evidence="24 25">CBS 203.66</strain>
    </source>
</reference>
<dbReference type="InterPro" id="IPR036922">
    <property type="entry name" value="Rieske_2Fe-2S_sf"/>
</dbReference>
<dbReference type="InterPro" id="IPR017941">
    <property type="entry name" value="Rieske_2Fe-2S"/>
</dbReference>
<keyword evidence="13" id="KW-1133">Transmembrane helix</keyword>
<dbReference type="CDD" id="cd03470">
    <property type="entry name" value="Rieske_cytochrome_bc1"/>
    <property type="match status" value="1"/>
</dbReference>
<evidence type="ECO:0000256" key="6">
    <source>
        <dbReference type="ARBA" id="ARBA00022692"/>
    </source>
</evidence>
<keyword evidence="10" id="KW-0809">Transit peptide</keyword>
<keyword evidence="16 22" id="KW-0496">Mitochondrion</keyword>
<feature type="domain" description="Rieske" evidence="23">
    <location>
        <begin position="140"/>
        <end position="234"/>
    </location>
</feature>
<dbReference type="InterPro" id="IPR037008">
    <property type="entry name" value="bc1_Rieske_TM_sf"/>
</dbReference>
<dbReference type="EMBL" id="QGMF01000021">
    <property type="protein sequence ID" value="TVY21285.1"/>
    <property type="molecule type" value="Genomic_DNA"/>
</dbReference>
<sequence>MASLAHTSRTLLRTLPSRTLTTPLRALSTSAVRADASSTSSFDSPFKGSASDAGSKIPDFSHYRSKQGSGSNLLFQYFMVGTMGALTAAGAKATVQDFLVNMSASADVLAMAKVEVDLSTIPEGKNVLIKWRGKPVFIRHRTADEIKQAENVKVETLRDPQKDEDRVKKPEWLIMVGVCTHLGCVPIGEAGDFGGWFCPCHGSHYDISGRIRKGPAPLNLEIPTYEFPEDMSLVIG</sequence>
<evidence type="ECO:0000256" key="20">
    <source>
        <dbReference type="ARBA" id="ARBA00072517"/>
    </source>
</evidence>
<evidence type="ECO:0000259" key="23">
    <source>
        <dbReference type="PROSITE" id="PS51296"/>
    </source>
</evidence>
<evidence type="ECO:0000256" key="15">
    <source>
        <dbReference type="ARBA" id="ARBA00023014"/>
    </source>
</evidence>
<evidence type="ECO:0000256" key="8">
    <source>
        <dbReference type="ARBA" id="ARBA00022723"/>
    </source>
</evidence>
<dbReference type="GO" id="GO:0008121">
    <property type="term" value="F:quinol-cytochrome-c reductase activity"/>
    <property type="evidence" value="ECO:0007669"/>
    <property type="project" value="UniProtKB-EC"/>
</dbReference>
<keyword evidence="18" id="KW-1015">Disulfide bond</keyword>
<protein>
    <recommendedName>
        <fullName evidence="20 21">Cytochrome b-c1 complex subunit Rieske, mitochondrial</fullName>
        <ecNumber evidence="3 21">7.1.1.8</ecNumber>
    </recommendedName>
</protein>
<evidence type="ECO:0000256" key="13">
    <source>
        <dbReference type="ARBA" id="ARBA00022989"/>
    </source>
</evidence>
<dbReference type="InterPro" id="IPR014349">
    <property type="entry name" value="Rieske_Fe-S_prot"/>
</dbReference>
<dbReference type="GO" id="GO:0051537">
    <property type="term" value="F:2 iron, 2 sulfur cluster binding"/>
    <property type="evidence" value="ECO:0007669"/>
    <property type="project" value="UniProtKB-KW"/>
</dbReference>
<dbReference type="AlphaFoldDB" id="A0A8T9BNG7"/>
<dbReference type="PANTHER" id="PTHR10134">
    <property type="entry name" value="CYTOCHROME B-C1 COMPLEX SUBUNIT RIESKE, MITOCHONDRIAL"/>
    <property type="match status" value="1"/>
</dbReference>
<dbReference type="InterPro" id="IPR006317">
    <property type="entry name" value="Ubiquinol_cyt_c_Rdtase_Fe-S-su"/>
</dbReference>
<dbReference type="Gene3D" id="1.20.5.270">
    <property type="entry name" value="Ubiquinol cytochrome reductase, transmembrane domain"/>
    <property type="match status" value="1"/>
</dbReference>
<dbReference type="Pfam" id="PF02921">
    <property type="entry name" value="UCR_TM"/>
    <property type="match status" value="1"/>
</dbReference>
<dbReference type="Gene3D" id="2.102.10.10">
    <property type="entry name" value="Rieske [2Fe-2S] iron-sulphur domain"/>
    <property type="match status" value="1"/>
</dbReference>
<comment type="similarity">
    <text evidence="2">Belongs to the Rieske iron-sulfur protein family.</text>
</comment>
<keyword evidence="8" id="KW-0479">Metal-binding</keyword>
<organism evidence="24 25">
    <name type="scientific">Lachnellula arida</name>
    <dbReference type="NCBI Taxonomy" id="1316785"/>
    <lineage>
        <taxon>Eukaryota</taxon>
        <taxon>Fungi</taxon>
        <taxon>Dikarya</taxon>
        <taxon>Ascomycota</taxon>
        <taxon>Pezizomycotina</taxon>
        <taxon>Leotiomycetes</taxon>
        <taxon>Helotiales</taxon>
        <taxon>Lachnaceae</taxon>
        <taxon>Lachnellula</taxon>
    </lineage>
</organism>
<dbReference type="FunFam" id="1.20.5.270:FF:000002">
    <property type="entry name" value="Cytochrome b-c1 complex subunit Rieske, mitochondrial"/>
    <property type="match status" value="1"/>
</dbReference>
<comment type="caution">
    <text evidence="24">The sequence shown here is derived from an EMBL/GenBank/DDBJ whole genome shotgun (WGS) entry which is preliminary data.</text>
</comment>
<dbReference type="GO" id="GO:0046872">
    <property type="term" value="F:metal ion binding"/>
    <property type="evidence" value="ECO:0007669"/>
    <property type="project" value="UniProtKB-KW"/>
</dbReference>
<dbReference type="PROSITE" id="PS51296">
    <property type="entry name" value="RIESKE"/>
    <property type="match status" value="1"/>
</dbReference>
<evidence type="ECO:0000256" key="17">
    <source>
        <dbReference type="ARBA" id="ARBA00023136"/>
    </source>
</evidence>
<keyword evidence="14" id="KW-0408">Iron</keyword>